<dbReference type="EMBL" id="AYZM01000131">
    <property type="protein sequence ID" value="KRN20657.1"/>
    <property type="molecule type" value="Genomic_DNA"/>
</dbReference>
<name>A0A0R2EWJ6_9LACO</name>
<evidence type="ECO:0000256" key="1">
    <source>
        <dbReference type="SAM" id="MobiDB-lite"/>
    </source>
</evidence>
<dbReference type="AlphaFoldDB" id="A0A0R2EWJ6"/>
<comment type="caution">
    <text evidence="2">The sequence shown here is derived from an EMBL/GenBank/DDBJ whole genome shotgun (WGS) entry which is preliminary data.</text>
</comment>
<reference evidence="2 3" key="1">
    <citation type="journal article" date="2015" name="Genome Announc.">
        <title>Expanding the biotechnology potential of lactobacilli through comparative genomics of 213 strains and associated genera.</title>
        <authorList>
            <person name="Sun Z."/>
            <person name="Harris H.M."/>
            <person name="McCann A."/>
            <person name="Guo C."/>
            <person name="Argimon S."/>
            <person name="Zhang W."/>
            <person name="Yang X."/>
            <person name="Jeffery I.B."/>
            <person name="Cooney J.C."/>
            <person name="Kagawa T.F."/>
            <person name="Liu W."/>
            <person name="Song Y."/>
            <person name="Salvetti E."/>
            <person name="Wrobel A."/>
            <person name="Rasinkangas P."/>
            <person name="Parkhill J."/>
            <person name="Rea M.C."/>
            <person name="O'Sullivan O."/>
            <person name="Ritari J."/>
            <person name="Douillard F.P."/>
            <person name="Paul Ross R."/>
            <person name="Yang R."/>
            <person name="Briner A.E."/>
            <person name="Felis G.E."/>
            <person name="de Vos W.M."/>
            <person name="Barrangou R."/>
            <person name="Klaenhammer T.R."/>
            <person name="Caufield P.W."/>
            <person name="Cui Y."/>
            <person name="Zhang H."/>
            <person name="O'Toole P.W."/>
        </authorList>
    </citation>
    <scope>NUCLEOTIDE SEQUENCE [LARGE SCALE GENOMIC DNA]</scope>
    <source>
        <strain evidence="2 3">DSM 23365</strain>
    </source>
</reference>
<accession>A0A0R2EWJ6</accession>
<dbReference type="Proteomes" id="UP000051442">
    <property type="component" value="Unassembled WGS sequence"/>
</dbReference>
<dbReference type="PATRIC" id="fig|1423804.4.peg.1567"/>
<dbReference type="STRING" id="1423804.FD14_GL001446"/>
<evidence type="ECO:0000313" key="2">
    <source>
        <dbReference type="EMBL" id="KRN20657.1"/>
    </source>
</evidence>
<feature type="region of interest" description="Disordered" evidence="1">
    <location>
        <begin position="55"/>
        <end position="97"/>
    </location>
</feature>
<gene>
    <name evidence="2" type="ORF">FD14_GL001446</name>
</gene>
<sequence>MADEPTTYTLNVYKKDDLKTVIGTGTDTDAKAAITGLTAGTVVADGDYVATHVDPTGVQDESEAEPVPGFTVPKQKAPAPTNLKSTPTADGATITAG</sequence>
<dbReference type="RefSeq" id="WP_054734343.1">
    <property type="nucleotide sequence ID" value="NZ_AYZM01000131.1"/>
</dbReference>
<proteinExistence type="predicted"/>
<dbReference type="OrthoDB" id="2308948at2"/>
<organism evidence="2 3">
    <name type="scientific">Secundilactobacillus similis DSM 23365 = JCM 2765</name>
    <dbReference type="NCBI Taxonomy" id="1423804"/>
    <lineage>
        <taxon>Bacteria</taxon>
        <taxon>Bacillati</taxon>
        <taxon>Bacillota</taxon>
        <taxon>Bacilli</taxon>
        <taxon>Lactobacillales</taxon>
        <taxon>Lactobacillaceae</taxon>
        <taxon>Secundilactobacillus</taxon>
    </lineage>
</organism>
<evidence type="ECO:0000313" key="3">
    <source>
        <dbReference type="Proteomes" id="UP000051442"/>
    </source>
</evidence>
<keyword evidence="3" id="KW-1185">Reference proteome</keyword>
<protein>
    <submittedName>
        <fullName evidence="2">Uncharacterized protein</fullName>
    </submittedName>
</protein>